<gene>
    <name evidence="2" type="primary">OBARTa0044N24.8</name>
</gene>
<evidence type="ECO:0000256" key="1">
    <source>
        <dbReference type="SAM" id="MobiDB-lite"/>
    </source>
</evidence>
<protein>
    <submittedName>
        <fullName evidence="2">Uncharacterized protein</fullName>
    </submittedName>
</protein>
<feature type="compositionally biased region" description="Acidic residues" evidence="1">
    <location>
        <begin position="1"/>
        <end position="11"/>
    </location>
</feature>
<accession>A0A679BAW9</accession>
<organism evidence="2">
    <name type="scientific">Oryza barthii</name>
    <dbReference type="NCBI Taxonomy" id="65489"/>
    <lineage>
        <taxon>Eukaryota</taxon>
        <taxon>Viridiplantae</taxon>
        <taxon>Streptophyta</taxon>
        <taxon>Embryophyta</taxon>
        <taxon>Tracheophyta</taxon>
        <taxon>Spermatophyta</taxon>
        <taxon>Magnoliopsida</taxon>
        <taxon>Liliopsida</taxon>
        <taxon>Poales</taxon>
        <taxon>Poaceae</taxon>
        <taxon>BOP clade</taxon>
        <taxon>Oryzoideae</taxon>
        <taxon>Oryzeae</taxon>
        <taxon>Oryzinae</taxon>
        <taxon>Oryza</taxon>
    </lineage>
</organism>
<name>A0A679BAW9_9ORYZ</name>
<evidence type="ECO:0000313" key="2">
    <source>
        <dbReference type="EMBL" id="BBF89343.1"/>
    </source>
</evidence>
<sequence length="188" mass="20245">MALEMHDEDEYCVPGTKRETDGIRSYKKPLEKDADKNRDNQAKNIAGVPAVPAAPGGVGAAESQDRRDGEPVQRELDALEVKLLVVHVERDGEQGRDEGDGVGEEEELVPDWMEARQHRVAGGLGAPPEAAGLVEPSYIGVGRHEDGDQHQDPDGCLSSLLPLEEVRFCWLLPPATAGAAIDLLLLIG</sequence>
<feature type="compositionally biased region" description="Low complexity" evidence="1">
    <location>
        <begin position="46"/>
        <end position="55"/>
    </location>
</feature>
<feature type="compositionally biased region" description="Basic and acidic residues" evidence="1">
    <location>
        <begin position="16"/>
        <end position="41"/>
    </location>
</feature>
<dbReference type="AlphaFoldDB" id="A0A679BAW9"/>
<feature type="region of interest" description="Disordered" evidence="1">
    <location>
        <begin position="1"/>
        <end position="70"/>
    </location>
</feature>
<reference evidence="2" key="1">
    <citation type="submission" date="2018-08" db="EMBL/GenBank/DDBJ databases">
        <title>Oryza barthii genomic DNA, chromosome 11, BAC clone:OBARTa0044N24.</title>
        <authorList>
            <person name="Wu J."/>
            <person name="Kanamori H."/>
        </authorList>
    </citation>
    <scope>NUCLEOTIDE SEQUENCE</scope>
    <source>
        <strain evidence="2">W1588</strain>
    </source>
</reference>
<proteinExistence type="predicted"/>
<dbReference type="EMBL" id="AP018852">
    <property type="protein sequence ID" value="BBF89343.1"/>
    <property type="molecule type" value="Genomic_DNA"/>
</dbReference>